<dbReference type="RefSeq" id="WP_122189265.1">
    <property type="nucleotide sequence ID" value="NZ_RFFH01000007.1"/>
</dbReference>
<name>A0A3M2L5Y8_9NOCA</name>
<evidence type="ECO:0008006" key="4">
    <source>
        <dbReference type="Google" id="ProtNLM"/>
    </source>
</evidence>
<protein>
    <recommendedName>
        <fullName evidence="4">Secreted protein</fullName>
    </recommendedName>
</protein>
<feature type="signal peptide" evidence="1">
    <location>
        <begin position="1"/>
        <end position="28"/>
    </location>
</feature>
<proteinExistence type="predicted"/>
<evidence type="ECO:0000313" key="2">
    <source>
        <dbReference type="EMBL" id="RMI31315.1"/>
    </source>
</evidence>
<keyword evidence="3" id="KW-1185">Reference proteome</keyword>
<keyword evidence="1" id="KW-0732">Signal</keyword>
<comment type="caution">
    <text evidence="2">The sequence shown here is derived from an EMBL/GenBank/DDBJ whole genome shotgun (WGS) entry which is preliminary data.</text>
</comment>
<gene>
    <name evidence="2" type="ORF">EBN03_18300</name>
</gene>
<accession>A0A3M2L5Y8</accession>
<evidence type="ECO:0000313" key="3">
    <source>
        <dbReference type="Proteomes" id="UP000279275"/>
    </source>
</evidence>
<sequence length="105" mass="10538">MKSRSIRAGTIVTGAVAAALFGMPAAHADGGAADDAEVGTCLHAEGLPGPGRTGRMTVYPATCGDPAANMVITAVVGSKTECPVGSADLGWMQDSTGRVLCYRLT</sequence>
<evidence type="ECO:0000256" key="1">
    <source>
        <dbReference type="SAM" id="SignalP"/>
    </source>
</evidence>
<organism evidence="2 3">
    <name type="scientific">Nocardia stercoris</name>
    <dbReference type="NCBI Taxonomy" id="2483361"/>
    <lineage>
        <taxon>Bacteria</taxon>
        <taxon>Bacillati</taxon>
        <taxon>Actinomycetota</taxon>
        <taxon>Actinomycetes</taxon>
        <taxon>Mycobacteriales</taxon>
        <taxon>Nocardiaceae</taxon>
        <taxon>Nocardia</taxon>
    </lineage>
</organism>
<dbReference type="Proteomes" id="UP000279275">
    <property type="component" value="Unassembled WGS sequence"/>
</dbReference>
<feature type="chain" id="PRO_5018246105" description="Secreted protein" evidence="1">
    <location>
        <begin position="29"/>
        <end position="105"/>
    </location>
</feature>
<reference evidence="2 3" key="1">
    <citation type="submission" date="2018-10" db="EMBL/GenBank/DDBJ databases">
        <title>Isolation from cow dung.</title>
        <authorList>
            <person name="Ling L."/>
        </authorList>
    </citation>
    <scope>NUCLEOTIDE SEQUENCE [LARGE SCALE GENOMIC DNA]</scope>
    <source>
        <strain evidence="2 3">NEAU-LL90</strain>
    </source>
</reference>
<dbReference type="AlphaFoldDB" id="A0A3M2L5Y8"/>
<dbReference type="EMBL" id="RFFH01000007">
    <property type="protein sequence ID" value="RMI31315.1"/>
    <property type="molecule type" value="Genomic_DNA"/>
</dbReference>